<dbReference type="Proteomes" id="UP000809789">
    <property type="component" value="Unassembled WGS sequence"/>
</dbReference>
<dbReference type="OrthoDB" id="1470350at2759"/>
<dbReference type="Gene3D" id="1.10.630.10">
    <property type="entry name" value="Cytochrome P450"/>
    <property type="match status" value="1"/>
</dbReference>
<protein>
    <recommendedName>
        <fullName evidence="10">Cytochrome P450</fullName>
    </recommendedName>
</protein>
<keyword evidence="6" id="KW-0560">Oxidoreductase</keyword>
<feature type="region of interest" description="Disordered" evidence="7">
    <location>
        <begin position="329"/>
        <end position="348"/>
    </location>
</feature>
<dbReference type="PRINTS" id="PR00463">
    <property type="entry name" value="EP450I"/>
</dbReference>
<evidence type="ECO:0000256" key="2">
    <source>
        <dbReference type="ARBA" id="ARBA00010617"/>
    </source>
</evidence>
<evidence type="ECO:0000256" key="1">
    <source>
        <dbReference type="ARBA" id="ARBA00001971"/>
    </source>
</evidence>
<evidence type="ECO:0008006" key="10">
    <source>
        <dbReference type="Google" id="ProtNLM"/>
    </source>
</evidence>
<dbReference type="InterPro" id="IPR050121">
    <property type="entry name" value="Cytochrome_P450_monoxygenase"/>
</dbReference>
<reference evidence="8" key="1">
    <citation type="submission" date="2021-07" db="EMBL/GenBank/DDBJ databases">
        <title>Elsinoe batatas strain:CRI-CJ2 Genome sequencing and assembly.</title>
        <authorList>
            <person name="Huang L."/>
        </authorList>
    </citation>
    <scope>NUCLEOTIDE SEQUENCE</scope>
    <source>
        <strain evidence="8">CRI-CJ2</strain>
    </source>
</reference>
<dbReference type="EMBL" id="JAESVG020000003">
    <property type="protein sequence ID" value="KAG8628644.1"/>
    <property type="molecule type" value="Genomic_DNA"/>
</dbReference>
<dbReference type="PANTHER" id="PTHR24305">
    <property type="entry name" value="CYTOCHROME P450"/>
    <property type="match status" value="1"/>
</dbReference>
<dbReference type="PANTHER" id="PTHR24305:SF166">
    <property type="entry name" value="CYTOCHROME P450 12A4, MITOCHONDRIAL-RELATED"/>
    <property type="match status" value="1"/>
</dbReference>
<keyword evidence="3 5" id="KW-0479">Metal-binding</keyword>
<evidence type="ECO:0000313" key="8">
    <source>
        <dbReference type="EMBL" id="KAG8628644.1"/>
    </source>
</evidence>
<dbReference type="SUPFAM" id="SSF48264">
    <property type="entry name" value="Cytochrome P450"/>
    <property type="match status" value="1"/>
</dbReference>
<keyword evidence="5 6" id="KW-0349">Heme</keyword>
<comment type="cofactor">
    <cofactor evidence="1 5">
        <name>heme</name>
        <dbReference type="ChEBI" id="CHEBI:30413"/>
    </cofactor>
</comment>
<evidence type="ECO:0000256" key="4">
    <source>
        <dbReference type="ARBA" id="ARBA00023004"/>
    </source>
</evidence>
<feature type="compositionally biased region" description="Low complexity" evidence="7">
    <location>
        <begin position="334"/>
        <end position="347"/>
    </location>
</feature>
<dbReference type="AlphaFoldDB" id="A0A8K0L534"/>
<evidence type="ECO:0000256" key="6">
    <source>
        <dbReference type="RuleBase" id="RU000461"/>
    </source>
</evidence>
<dbReference type="PRINTS" id="PR00385">
    <property type="entry name" value="P450"/>
</dbReference>
<keyword evidence="6" id="KW-0503">Monooxygenase</keyword>
<name>A0A8K0L534_9PEZI</name>
<dbReference type="PROSITE" id="PS00086">
    <property type="entry name" value="CYTOCHROME_P450"/>
    <property type="match status" value="1"/>
</dbReference>
<dbReference type="Pfam" id="PF00067">
    <property type="entry name" value="p450"/>
    <property type="match status" value="1"/>
</dbReference>
<dbReference type="InterPro" id="IPR001128">
    <property type="entry name" value="Cyt_P450"/>
</dbReference>
<dbReference type="GO" id="GO:0004497">
    <property type="term" value="F:monooxygenase activity"/>
    <property type="evidence" value="ECO:0007669"/>
    <property type="project" value="UniProtKB-KW"/>
</dbReference>
<dbReference type="GO" id="GO:0016705">
    <property type="term" value="F:oxidoreductase activity, acting on paired donors, with incorporation or reduction of molecular oxygen"/>
    <property type="evidence" value="ECO:0007669"/>
    <property type="project" value="InterPro"/>
</dbReference>
<dbReference type="InterPro" id="IPR036396">
    <property type="entry name" value="Cyt_P450_sf"/>
</dbReference>
<dbReference type="GO" id="GO:0020037">
    <property type="term" value="F:heme binding"/>
    <property type="evidence" value="ECO:0007669"/>
    <property type="project" value="InterPro"/>
</dbReference>
<evidence type="ECO:0000256" key="3">
    <source>
        <dbReference type="ARBA" id="ARBA00022723"/>
    </source>
</evidence>
<comment type="similarity">
    <text evidence="2 6">Belongs to the cytochrome P450 family.</text>
</comment>
<gene>
    <name evidence="8" type="ORF">KVT40_002509</name>
</gene>
<evidence type="ECO:0000256" key="7">
    <source>
        <dbReference type="SAM" id="MobiDB-lite"/>
    </source>
</evidence>
<evidence type="ECO:0000256" key="5">
    <source>
        <dbReference type="PIRSR" id="PIRSR602401-1"/>
    </source>
</evidence>
<organism evidence="8 9">
    <name type="scientific">Elsinoe batatas</name>
    <dbReference type="NCBI Taxonomy" id="2601811"/>
    <lineage>
        <taxon>Eukaryota</taxon>
        <taxon>Fungi</taxon>
        <taxon>Dikarya</taxon>
        <taxon>Ascomycota</taxon>
        <taxon>Pezizomycotina</taxon>
        <taxon>Dothideomycetes</taxon>
        <taxon>Dothideomycetidae</taxon>
        <taxon>Myriangiales</taxon>
        <taxon>Elsinoaceae</taxon>
        <taxon>Elsinoe</taxon>
    </lineage>
</organism>
<dbReference type="InterPro" id="IPR002401">
    <property type="entry name" value="Cyt_P450_E_grp-I"/>
</dbReference>
<proteinExistence type="inferred from homology"/>
<evidence type="ECO:0000313" key="9">
    <source>
        <dbReference type="Proteomes" id="UP000809789"/>
    </source>
</evidence>
<sequence>MLELLLTAIALILLVHVTRTLLRWHHNLRSARASGLPYVPTIAYYFSIPWLLSQRYILPLLHLLPTRFHGPWLTIITSGWGYSHGHAPFATLGSDTFIASAPGKNILYTASAPLIHQITTRRLDFPKPVGLHLYQAQNLFGRNVLTVEGEEWRRHRRVVAGSFSDASNGLVFGESVRQAEMMVGSWRGREGEGGKGLRVITEDTLRLSLHVISRAGFGMGIEWPGMQEGKEKGGGEVVDAGELGRGHELSFVEAMEGVLRGLLMLLLIPVGVMARLPFKAAKEAYHSYIEWSRYLEDLYTLKHHAISSNTRTHDSRGFDLMGSMILESQHTTEKPPSTTAPETPPSTGLTKSEILGNSFIFLNAGHETSAHTIQMCILHLAIYPHIQRRLQASLDQILGSRHPATWSYETDYPSLAESWPGAIMNESLRLCPSVVNVPKIVPPGPPQILKIDGRDYPIAEGTFVWLAVAAVGRNPKYWLSEHGKRDPEDLHEWRAERWMHGQLEDEDGKEGLFKPQKGAFIPFSEGQRSCIGQRFAKTEIVAVLAAVFKEWSVELVVDGAREGMGEEERREKFDIARAKAVRTIKEGCKTGPTLRLREGEVPIRLVRRGRERYGDL</sequence>
<accession>A0A8K0L534</accession>
<feature type="binding site" description="axial binding residue" evidence="5">
    <location>
        <position position="530"/>
    </location>
    <ligand>
        <name>heme</name>
        <dbReference type="ChEBI" id="CHEBI:30413"/>
    </ligand>
    <ligandPart>
        <name>Fe</name>
        <dbReference type="ChEBI" id="CHEBI:18248"/>
    </ligandPart>
</feature>
<comment type="caution">
    <text evidence="8">The sequence shown here is derived from an EMBL/GenBank/DDBJ whole genome shotgun (WGS) entry which is preliminary data.</text>
</comment>
<keyword evidence="4 5" id="KW-0408">Iron</keyword>
<keyword evidence="9" id="KW-1185">Reference proteome</keyword>
<dbReference type="InterPro" id="IPR017972">
    <property type="entry name" value="Cyt_P450_CS"/>
</dbReference>
<dbReference type="GO" id="GO:0005506">
    <property type="term" value="F:iron ion binding"/>
    <property type="evidence" value="ECO:0007669"/>
    <property type="project" value="InterPro"/>
</dbReference>